<dbReference type="InterPro" id="IPR036271">
    <property type="entry name" value="Tet_transcr_reg_TetR-rel_C_sf"/>
</dbReference>
<keyword evidence="4" id="KW-0804">Transcription</keyword>
<dbReference type="PROSITE" id="PS50977">
    <property type="entry name" value="HTH_TETR_2"/>
    <property type="match status" value="1"/>
</dbReference>
<dbReference type="EMBL" id="SIXI01000005">
    <property type="protein sequence ID" value="TBO29446.1"/>
    <property type="molecule type" value="Genomic_DNA"/>
</dbReference>
<sequence length="203" mass="22338">MRRTKECAEQTRQALLDAAERVFEEKGVSRTSLQDVAQAAGLTRGAVYWHFKDKADLFNAMMDRTVFPMEQAGERLSTAPEADPVQQVREALLEVLRQIAGCERTRRVINVATRKAEFVAELDAARQRHLEVHLSWRAHIEGAVARAQAGGQLGAARSAREVAVGLSALLSGLIELWMLEPSLFPLVTAGEQSVDTYLAGLKA</sequence>
<protein>
    <submittedName>
        <fullName evidence="7">TetR family transcriptional regulator</fullName>
    </submittedName>
</protein>
<evidence type="ECO:0000256" key="2">
    <source>
        <dbReference type="ARBA" id="ARBA00023015"/>
    </source>
</evidence>
<dbReference type="InterPro" id="IPR023772">
    <property type="entry name" value="DNA-bd_HTH_TetR-type_CS"/>
</dbReference>
<dbReference type="PANTHER" id="PTHR30055">
    <property type="entry name" value="HTH-TYPE TRANSCRIPTIONAL REGULATOR RUTR"/>
    <property type="match status" value="1"/>
</dbReference>
<dbReference type="Pfam" id="PF08361">
    <property type="entry name" value="TetR_C_2"/>
    <property type="match status" value="1"/>
</dbReference>
<keyword evidence="3 5" id="KW-0238">DNA-binding</keyword>
<organism evidence="7 8">
    <name type="scientific">Aquabacterium lacunae</name>
    <dbReference type="NCBI Taxonomy" id="2528630"/>
    <lineage>
        <taxon>Bacteria</taxon>
        <taxon>Pseudomonadati</taxon>
        <taxon>Pseudomonadota</taxon>
        <taxon>Betaproteobacteria</taxon>
        <taxon>Burkholderiales</taxon>
        <taxon>Aquabacterium</taxon>
    </lineage>
</organism>
<evidence type="ECO:0000256" key="3">
    <source>
        <dbReference type="ARBA" id="ARBA00023125"/>
    </source>
</evidence>
<name>A0A4Q9H272_9BURK</name>
<feature type="DNA-binding region" description="H-T-H motif" evidence="5">
    <location>
        <begin position="32"/>
        <end position="51"/>
    </location>
</feature>
<evidence type="ECO:0000256" key="4">
    <source>
        <dbReference type="ARBA" id="ARBA00023163"/>
    </source>
</evidence>
<reference evidence="7 8" key="1">
    <citation type="submission" date="2019-02" db="EMBL/GenBank/DDBJ databases">
        <title>Aquabacterium sp. strain KMB7.</title>
        <authorList>
            <person name="Chen W.-M."/>
        </authorList>
    </citation>
    <scope>NUCLEOTIDE SEQUENCE [LARGE SCALE GENOMIC DNA]</scope>
    <source>
        <strain evidence="7 8">KMB7</strain>
    </source>
</reference>
<evidence type="ECO:0000256" key="5">
    <source>
        <dbReference type="PROSITE-ProRule" id="PRU00335"/>
    </source>
</evidence>
<feature type="domain" description="HTH tetR-type" evidence="6">
    <location>
        <begin position="9"/>
        <end position="69"/>
    </location>
</feature>
<evidence type="ECO:0000259" key="6">
    <source>
        <dbReference type="PROSITE" id="PS50977"/>
    </source>
</evidence>
<dbReference type="InterPro" id="IPR009057">
    <property type="entry name" value="Homeodomain-like_sf"/>
</dbReference>
<evidence type="ECO:0000313" key="8">
    <source>
        <dbReference type="Proteomes" id="UP000292120"/>
    </source>
</evidence>
<keyword evidence="2" id="KW-0805">Transcription regulation</keyword>
<dbReference type="SUPFAM" id="SSF46689">
    <property type="entry name" value="Homeodomain-like"/>
    <property type="match status" value="1"/>
</dbReference>
<dbReference type="Gene3D" id="1.10.357.10">
    <property type="entry name" value="Tetracycline Repressor, domain 2"/>
    <property type="match status" value="1"/>
</dbReference>
<proteinExistence type="predicted"/>
<dbReference type="GO" id="GO:0000976">
    <property type="term" value="F:transcription cis-regulatory region binding"/>
    <property type="evidence" value="ECO:0007669"/>
    <property type="project" value="TreeGrafter"/>
</dbReference>
<comment type="caution">
    <text evidence="7">The sequence shown here is derived from an EMBL/GenBank/DDBJ whole genome shotgun (WGS) entry which is preliminary data.</text>
</comment>
<keyword evidence="8" id="KW-1185">Reference proteome</keyword>
<evidence type="ECO:0000256" key="1">
    <source>
        <dbReference type="ARBA" id="ARBA00022491"/>
    </source>
</evidence>
<dbReference type="OrthoDB" id="5816932at2"/>
<dbReference type="SUPFAM" id="SSF48498">
    <property type="entry name" value="Tetracyclin repressor-like, C-terminal domain"/>
    <property type="match status" value="1"/>
</dbReference>
<dbReference type="Pfam" id="PF00440">
    <property type="entry name" value="TetR_N"/>
    <property type="match status" value="1"/>
</dbReference>
<dbReference type="InterPro" id="IPR001647">
    <property type="entry name" value="HTH_TetR"/>
</dbReference>
<keyword evidence="1" id="KW-0678">Repressor</keyword>
<dbReference type="PRINTS" id="PR00455">
    <property type="entry name" value="HTHTETR"/>
</dbReference>
<dbReference type="PANTHER" id="PTHR30055:SF240">
    <property type="entry name" value="HTH-TYPE TRANSCRIPTIONAL REGULATOR ACRR"/>
    <property type="match status" value="1"/>
</dbReference>
<dbReference type="Proteomes" id="UP000292120">
    <property type="component" value="Unassembled WGS sequence"/>
</dbReference>
<dbReference type="InterPro" id="IPR013572">
    <property type="entry name" value="Tscrpt_reg_MAATS_C"/>
</dbReference>
<gene>
    <name evidence="7" type="ORF">EYS42_13680</name>
</gene>
<dbReference type="AlphaFoldDB" id="A0A4Q9H272"/>
<dbReference type="PROSITE" id="PS01081">
    <property type="entry name" value="HTH_TETR_1"/>
    <property type="match status" value="1"/>
</dbReference>
<dbReference type="RefSeq" id="WP_130968741.1">
    <property type="nucleotide sequence ID" value="NZ_SIXI01000005.1"/>
</dbReference>
<dbReference type="InterPro" id="IPR050109">
    <property type="entry name" value="HTH-type_TetR-like_transc_reg"/>
</dbReference>
<dbReference type="GO" id="GO:0003700">
    <property type="term" value="F:DNA-binding transcription factor activity"/>
    <property type="evidence" value="ECO:0007669"/>
    <property type="project" value="TreeGrafter"/>
</dbReference>
<evidence type="ECO:0000313" key="7">
    <source>
        <dbReference type="EMBL" id="TBO29446.1"/>
    </source>
</evidence>
<accession>A0A4Q9H272</accession>